<dbReference type="AlphaFoldDB" id="A0A367J3V5"/>
<dbReference type="EMBL" id="PJQM01004455">
    <property type="protein sequence ID" value="RCH84401.1"/>
    <property type="molecule type" value="Genomic_DNA"/>
</dbReference>
<evidence type="ECO:0000256" key="1">
    <source>
        <dbReference type="SAM" id="Coils"/>
    </source>
</evidence>
<name>A0A367J3V5_RHIST</name>
<keyword evidence="1" id="KW-0175">Coiled coil</keyword>
<accession>A0A367J3V5</accession>
<reference evidence="2 3" key="1">
    <citation type="journal article" date="2018" name="G3 (Bethesda)">
        <title>Phylogenetic and Phylogenomic Definition of Rhizopus Species.</title>
        <authorList>
            <person name="Gryganskyi A.P."/>
            <person name="Golan J."/>
            <person name="Dolatabadi S."/>
            <person name="Mondo S."/>
            <person name="Robb S."/>
            <person name="Idnurm A."/>
            <person name="Muszewska A."/>
            <person name="Steczkiewicz K."/>
            <person name="Masonjones S."/>
            <person name="Liao H.L."/>
            <person name="Gajdeczka M.T."/>
            <person name="Anike F."/>
            <person name="Vuek A."/>
            <person name="Anishchenko I.M."/>
            <person name="Voigt K."/>
            <person name="de Hoog G.S."/>
            <person name="Smith M.E."/>
            <person name="Heitman J."/>
            <person name="Vilgalys R."/>
            <person name="Stajich J.E."/>
        </authorList>
    </citation>
    <scope>NUCLEOTIDE SEQUENCE [LARGE SCALE GENOMIC DNA]</scope>
    <source>
        <strain evidence="2 3">LSU 92-RS-03</strain>
    </source>
</reference>
<dbReference type="Proteomes" id="UP000253551">
    <property type="component" value="Unassembled WGS sequence"/>
</dbReference>
<protein>
    <recommendedName>
        <fullName evidence="4">Enkurin domain-containing protein</fullName>
    </recommendedName>
</protein>
<dbReference type="OrthoDB" id="5600564at2759"/>
<evidence type="ECO:0000313" key="2">
    <source>
        <dbReference type="EMBL" id="RCH84401.1"/>
    </source>
</evidence>
<feature type="non-terminal residue" evidence="2">
    <location>
        <position position="1"/>
    </location>
</feature>
<comment type="caution">
    <text evidence="2">The sequence shown here is derived from an EMBL/GenBank/DDBJ whole genome shotgun (WGS) entry which is preliminary data.</text>
</comment>
<evidence type="ECO:0000313" key="3">
    <source>
        <dbReference type="Proteomes" id="UP000253551"/>
    </source>
</evidence>
<proteinExistence type="predicted"/>
<organism evidence="2 3">
    <name type="scientific">Rhizopus stolonifer</name>
    <name type="common">Rhizopus nigricans</name>
    <dbReference type="NCBI Taxonomy" id="4846"/>
    <lineage>
        <taxon>Eukaryota</taxon>
        <taxon>Fungi</taxon>
        <taxon>Fungi incertae sedis</taxon>
        <taxon>Mucoromycota</taxon>
        <taxon>Mucoromycotina</taxon>
        <taxon>Mucoromycetes</taxon>
        <taxon>Mucorales</taxon>
        <taxon>Mucorineae</taxon>
        <taxon>Rhizopodaceae</taxon>
        <taxon>Rhizopus</taxon>
    </lineage>
</organism>
<gene>
    <name evidence="2" type="ORF">CU098_000968</name>
</gene>
<evidence type="ECO:0008006" key="4">
    <source>
        <dbReference type="Google" id="ProtNLM"/>
    </source>
</evidence>
<sequence>ALEDECGTPKASESVTKKLSEKKLNDKVPIEKNPVESSASDLDKQIRELSREKEILQAEYSKAPSTGNALLRKRREEVETRLDSIDSEMNRIKLRIRSKKIS</sequence>
<keyword evidence="3" id="KW-1185">Reference proteome</keyword>
<feature type="coiled-coil region" evidence="1">
    <location>
        <begin position="39"/>
        <end position="95"/>
    </location>
</feature>